<dbReference type="InterPro" id="IPR052895">
    <property type="entry name" value="HetReg/Transcr_Mod"/>
</dbReference>
<dbReference type="PANTHER" id="PTHR24148">
    <property type="entry name" value="ANKYRIN REPEAT DOMAIN-CONTAINING PROTEIN 39 HOMOLOG-RELATED"/>
    <property type="match status" value="1"/>
</dbReference>
<dbReference type="Proteomes" id="UP000184330">
    <property type="component" value="Unassembled WGS sequence"/>
</dbReference>
<accession>A0A1L7X4R1</accession>
<evidence type="ECO:0000313" key="2">
    <source>
        <dbReference type="EMBL" id="CZR60013.1"/>
    </source>
</evidence>
<gene>
    <name evidence="2" type="ORF">PAC_09908</name>
</gene>
<feature type="compositionally biased region" description="Acidic residues" evidence="1">
    <location>
        <begin position="30"/>
        <end position="40"/>
    </location>
</feature>
<dbReference type="InterPro" id="IPR012337">
    <property type="entry name" value="RNaseH-like_sf"/>
</dbReference>
<feature type="region of interest" description="Disordered" evidence="1">
    <location>
        <begin position="531"/>
        <end position="553"/>
    </location>
</feature>
<dbReference type="OrthoDB" id="3561817at2759"/>
<feature type="compositionally biased region" description="Basic residues" evidence="1">
    <location>
        <begin position="532"/>
        <end position="545"/>
    </location>
</feature>
<dbReference type="PANTHER" id="PTHR24148:SF64">
    <property type="entry name" value="HETEROKARYON INCOMPATIBILITY DOMAIN-CONTAINING PROTEIN"/>
    <property type="match status" value="1"/>
</dbReference>
<protein>
    <submittedName>
        <fullName evidence="2">Uncharacterized protein</fullName>
    </submittedName>
</protein>
<feature type="region of interest" description="Disordered" evidence="1">
    <location>
        <begin position="30"/>
        <end position="69"/>
    </location>
</feature>
<feature type="compositionally biased region" description="Basic and acidic residues" evidence="1">
    <location>
        <begin position="47"/>
        <end position="61"/>
    </location>
</feature>
<dbReference type="Pfam" id="PF26639">
    <property type="entry name" value="Het-6_barrel"/>
    <property type="match status" value="1"/>
</dbReference>
<dbReference type="GO" id="GO:0003676">
    <property type="term" value="F:nucleic acid binding"/>
    <property type="evidence" value="ECO:0007669"/>
    <property type="project" value="InterPro"/>
</dbReference>
<dbReference type="SUPFAM" id="SSF53098">
    <property type="entry name" value="Ribonuclease H-like"/>
    <property type="match status" value="1"/>
</dbReference>
<dbReference type="AlphaFoldDB" id="A0A1L7X4R1"/>
<proteinExistence type="predicted"/>
<keyword evidence="3" id="KW-1185">Reference proteome</keyword>
<dbReference type="CDD" id="cd09276">
    <property type="entry name" value="Rnase_HI_RT_non_LTR"/>
    <property type="match status" value="1"/>
</dbReference>
<evidence type="ECO:0000313" key="3">
    <source>
        <dbReference type="Proteomes" id="UP000184330"/>
    </source>
</evidence>
<name>A0A1L7X4R1_9HELO</name>
<dbReference type="EMBL" id="FJOG01000015">
    <property type="protein sequence ID" value="CZR60013.1"/>
    <property type="molecule type" value="Genomic_DNA"/>
</dbReference>
<dbReference type="Gene3D" id="3.30.420.10">
    <property type="entry name" value="Ribonuclease H-like superfamily/Ribonuclease H"/>
    <property type="match status" value="1"/>
</dbReference>
<feature type="region of interest" description="Disordered" evidence="1">
    <location>
        <begin position="269"/>
        <end position="303"/>
    </location>
</feature>
<reference evidence="2 3" key="1">
    <citation type="submission" date="2016-03" db="EMBL/GenBank/DDBJ databases">
        <authorList>
            <person name="Ploux O."/>
        </authorList>
    </citation>
    <scope>NUCLEOTIDE SEQUENCE [LARGE SCALE GENOMIC DNA]</scope>
    <source>
        <strain evidence="2 3">UAMH 11012</strain>
    </source>
</reference>
<sequence>MESRYSKGERPIMMMSLGELQTAWKRDFESEGVDASEDEGYTVISERGSRKEEEDGHRDNEGYQAINDASGGLSTDLECQCSGAVPPSAKFSRVDQRIVLQPGAQVKLMGEIYSRVARAAAYLGESHVAPKDKDENSALTLMNTLLRIWDHDQEHTLRSENDWSALQMPESAGGLSGNAWMEMLKLWSQPWFSCAWVLQEVILAKVVAVFYGPAVSSLENIMQFWHLARIHDVPRSLKYGSVADLVALVRNSNRLGTFKRLRDVREGTYAAAPQKKKGKESHRSSGGSGSGSQTKTSSKRSNIKSAAPIESIASERVYKSVAELYISRGFAIDVLHHAGLPQLIESLPTWVPDWNRWSNFPFTTLLYDGTPSAVPRIVLSDAASSLTTRGAIIDIFIVPSMSWSFETVMQDVRRGRRIGITACRQVSVFPGGTRQGDLIVFLLGATMPFVLRRSGYNEFTLIGDCYLHGVMERELIRPDTEGEHWVRLEDWYTETNIDGEPFSVRLRPSANLFGLMTDGMKAALQKIPVSTTHHHPPHTPTRKAGIKAGSTGRGIGRGAGSIGMRAVSIDRCCSIDCGVLAYEGSGKKVQLASSQGGVTLSFIDVSVYEGVNLGEKIVISGLEVHKELFHHEFGVLESSLQDEDAAKSTDALAGVHFTPRVPRPQLVAPHFSPGCRTNPTSRLSYGYGIYQDGKQLATGCGSINNLSHIFDAKAIGAYKGLEHATQLGPAVSGRRLWLCIDNTSVIWCIRGNASTFSQWAFLNIQGVMETHNIRVRWAPGHTVIEGNEAADKLADQGALKPQWNNGLASEPTLTSIRSIMWKLRNQARAE</sequence>
<dbReference type="InterPro" id="IPR036397">
    <property type="entry name" value="RNaseH_sf"/>
</dbReference>
<organism evidence="2 3">
    <name type="scientific">Phialocephala subalpina</name>
    <dbReference type="NCBI Taxonomy" id="576137"/>
    <lineage>
        <taxon>Eukaryota</taxon>
        <taxon>Fungi</taxon>
        <taxon>Dikarya</taxon>
        <taxon>Ascomycota</taxon>
        <taxon>Pezizomycotina</taxon>
        <taxon>Leotiomycetes</taxon>
        <taxon>Helotiales</taxon>
        <taxon>Mollisiaceae</taxon>
        <taxon>Phialocephala</taxon>
        <taxon>Phialocephala fortinii species complex</taxon>
    </lineage>
</organism>
<evidence type="ECO:0000256" key="1">
    <source>
        <dbReference type="SAM" id="MobiDB-lite"/>
    </source>
</evidence>